<dbReference type="Pfam" id="PF04199">
    <property type="entry name" value="Cyclase"/>
    <property type="match status" value="1"/>
</dbReference>
<dbReference type="PANTHER" id="PTHR31118:SF32">
    <property type="entry name" value="KYNURENINE FORMAMIDASE"/>
    <property type="match status" value="1"/>
</dbReference>
<dbReference type="Gene3D" id="3.50.30.50">
    <property type="entry name" value="Putative cyclase"/>
    <property type="match status" value="1"/>
</dbReference>
<comment type="caution">
    <text evidence="1">The sequence shown here is derived from an EMBL/GenBank/DDBJ whole genome shotgun (WGS) entry which is preliminary data.</text>
</comment>
<dbReference type="InterPro" id="IPR037175">
    <property type="entry name" value="KFase_sf"/>
</dbReference>
<dbReference type="SUPFAM" id="SSF102198">
    <property type="entry name" value="Putative cyclase"/>
    <property type="match status" value="1"/>
</dbReference>
<protein>
    <submittedName>
        <fullName evidence="1">Cyclase family protein</fullName>
    </submittedName>
</protein>
<proteinExistence type="predicted"/>
<dbReference type="PANTHER" id="PTHR31118">
    <property type="entry name" value="CYCLASE-LIKE PROTEIN 2"/>
    <property type="match status" value="1"/>
</dbReference>
<dbReference type="InterPro" id="IPR007325">
    <property type="entry name" value="KFase/CYL"/>
</dbReference>
<reference evidence="1" key="1">
    <citation type="submission" date="2020-07" db="EMBL/GenBank/DDBJ databases">
        <title>Huge and variable diversity of episymbiotic CPR bacteria and DPANN archaea in groundwater ecosystems.</title>
        <authorList>
            <person name="He C.Y."/>
            <person name="Keren R."/>
            <person name="Whittaker M."/>
            <person name="Farag I.F."/>
            <person name="Doudna J."/>
            <person name="Cate J.H.D."/>
            <person name="Banfield J.F."/>
        </authorList>
    </citation>
    <scope>NUCLEOTIDE SEQUENCE</scope>
    <source>
        <strain evidence="1">NC_groundwater_1586_Pr3_B-0.1um_66_15</strain>
    </source>
</reference>
<sequence length="267" mass="29660">MSFKNSTAGLKFYNLSARWGHGIPEWPSAPGINVTTLQYHSNHGVYTTEFEGIMHRSTHMDAPIHVTENTPTLGGYALYRFFGTGVAVSIPKGKWGVITADDLEKASPAIKKGDIVMINTGTHRRLADTDDYYAYSPGLYKESAEWLVDKQVKLVGVDVQALDHPLGTKLVDHGPGPSHPHLMEEYRQETGRDVMKDFPYWEIAHKTLMVKGGIPGIENINGDLDAITGKRCTFMAFPWRWPEGEGCGVRVVAVVDPDQTYRIETGQ</sequence>
<name>A0A933L0X6_9HYPH</name>
<dbReference type="EMBL" id="JACRAF010000029">
    <property type="protein sequence ID" value="MBI4922229.1"/>
    <property type="molecule type" value="Genomic_DNA"/>
</dbReference>
<evidence type="ECO:0000313" key="2">
    <source>
        <dbReference type="Proteomes" id="UP000782610"/>
    </source>
</evidence>
<organism evidence="1 2">
    <name type="scientific">Devosia nanyangense</name>
    <dbReference type="NCBI Taxonomy" id="1228055"/>
    <lineage>
        <taxon>Bacteria</taxon>
        <taxon>Pseudomonadati</taxon>
        <taxon>Pseudomonadota</taxon>
        <taxon>Alphaproteobacteria</taxon>
        <taxon>Hyphomicrobiales</taxon>
        <taxon>Devosiaceae</taxon>
        <taxon>Devosia</taxon>
    </lineage>
</organism>
<dbReference type="GO" id="GO:0019441">
    <property type="term" value="P:L-tryptophan catabolic process to kynurenine"/>
    <property type="evidence" value="ECO:0007669"/>
    <property type="project" value="InterPro"/>
</dbReference>
<evidence type="ECO:0000313" key="1">
    <source>
        <dbReference type="EMBL" id="MBI4922229.1"/>
    </source>
</evidence>
<dbReference type="AlphaFoldDB" id="A0A933L0X6"/>
<dbReference type="Proteomes" id="UP000782610">
    <property type="component" value="Unassembled WGS sequence"/>
</dbReference>
<gene>
    <name evidence="1" type="ORF">HY834_10800</name>
</gene>
<accession>A0A933L0X6</accession>
<dbReference type="GO" id="GO:0004061">
    <property type="term" value="F:arylformamidase activity"/>
    <property type="evidence" value="ECO:0007669"/>
    <property type="project" value="InterPro"/>
</dbReference>